<evidence type="ECO:0008006" key="4">
    <source>
        <dbReference type="Google" id="ProtNLM"/>
    </source>
</evidence>
<dbReference type="InterPro" id="IPR007218">
    <property type="entry name" value="DNA_pol_delta_4"/>
</dbReference>
<dbReference type="GO" id="GO:0043625">
    <property type="term" value="C:delta DNA polymerase complex"/>
    <property type="evidence" value="ECO:0007669"/>
    <property type="project" value="TreeGrafter"/>
</dbReference>
<reference evidence="2" key="2">
    <citation type="journal article" date="2023" name="IMA Fungus">
        <title>Comparative genomic study of the Penicillium genus elucidates a diverse pangenome and 15 lateral gene transfer events.</title>
        <authorList>
            <person name="Petersen C."/>
            <person name="Sorensen T."/>
            <person name="Nielsen M.R."/>
            <person name="Sondergaard T.E."/>
            <person name="Sorensen J.L."/>
            <person name="Fitzpatrick D.A."/>
            <person name="Frisvad J.C."/>
            <person name="Nielsen K.L."/>
        </authorList>
    </citation>
    <scope>NUCLEOTIDE SEQUENCE</scope>
    <source>
        <strain evidence="2">IBT 19713</strain>
    </source>
</reference>
<organism evidence="2 3">
    <name type="scientific">Penicillium chermesinum</name>
    <dbReference type="NCBI Taxonomy" id="63820"/>
    <lineage>
        <taxon>Eukaryota</taxon>
        <taxon>Fungi</taxon>
        <taxon>Dikarya</taxon>
        <taxon>Ascomycota</taxon>
        <taxon>Pezizomycotina</taxon>
        <taxon>Eurotiomycetes</taxon>
        <taxon>Eurotiomycetidae</taxon>
        <taxon>Eurotiales</taxon>
        <taxon>Aspergillaceae</taxon>
        <taxon>Penicillium</taxon>
    </lineage>
</organism>
<dbReference type="PANTHER" id="PTHR14303:SF0">
    <property type="entry name" value="DNA POLYMERASE DELTA SUBUNIT 4"/>
    <property type="match status" value="1"/>
</dbReference>
<dbReference type="RefSeq" id="XP_058332018.1">
    <property type="nucleotide sequence ID" value="XM_058473015.1"/>
</dbReference>
<accession>A0A9W9P785</accession>
<dbReference type="GO" id="GO:0006261">
    <property type="term" value="P:DNA-templated DNA replication"/>
    <property type="evidence" value="ECO:0007669"/>
    <property type="project" value="TreeGrafter"/>
</dbReference>
<dbReference type="Proteomes" id="UP001150941">
    <property type="component" value="Unassembled WGS sequence"/>
</dbReference>
<proteinExistence type="predicted"/>
<dbReference type="PANTHER" id="PTHR14303">
    <property type="entry name" value="DNA POLYMERASE DELTA SUBUNIT 4"/>
    <property type="match status" value="1"/>
</dbReference>
<reference evidence="2" key="1">
    <citation type="submission" date="2022-11" db="EMBL/GenBank/DDBJ databases">
        <authorList>
            <person name="Petersen C."/>
        </authorList>
    </citation>
    <scope>NUCLEOTIDE SEQUENCE</scope>
    <source>
        <strain evidence="2">IBT 19713</strain>
    </source>
</reference>
<evidence type="ECO:0000313" key="3">
    <source>
        <dbReference type="Proteomes" id="UP001150941"/>
    </source>
</evidence>
<dbReference type="AlphaFoldDB" id="A0A9W9P785"/>
<protein>
    <recommendedName>
        <fullName evidence="4">DNA polymerase delta subunit 4</fullName>
    </recommendedName>
</protein>
<feature type="region of interest" description="Disordered" evidence="1">
    <location>
        <begin position="1"/>
        <end position="67"/>
    </location>
</feature>
<evidence type="ECO:0000313" key="2">
    <source>
        <dbReference type="EMBL" id="KAJ5239099.1"/>
    </source>
</evidence>
<sequence>MPPRRRGAAPAQSTLSFGSQSRVTKPATGPTSLSKTKNLESSIARSDKSASGTPEPQQILASAPSAPHVAELAVRQQAAAEHQEPLSAEDKKALDLSLKDIQRYWKDVEKGRKALRVHQQDLSLEEKILRNFDLSSQYGPCIGIARIKRWRRANALNLNPPLEVLAVLLKGEDVKERAYIDYLLS</sequence>
<dbReference type="OrthoDB" id="337486at2759"/>
<gene>
    <name evidence="2" type="ORF">N7468_003718</name>
</gene>
<name>A0A9W9P785_9EURO</name>
<dbReference type="GO" id="GO:0003887">
    <property type="term" value="F:DNA-directed DNA polymerase activity"/>
    <property type="evidence" value="ECO:0007669"/>
    <property type="project" value="TreeGrafter"/>
</dbReference>
<keyword evidence="3" id="KW-1185">Reference proteome</keyword>
<dbReference type="EMBL" id="JAPQKS010000003">
    <property type="protein sequence ID" value="KAJ5239099.1"/>
    <property type="molecule type" value="Genomic_DNA"/>
</dbReference>
<dbReference type="GO" id="GO:0000731">
    <property type="term" value="P:DNA synthesis involved in DNA repair"/>
    <property type="evidence" value="ECO:0007669"/>
    <property type="project" value="InterPro"/>
</dbReference>
<dbReference type="GeneID" id="83200318"/>
<feature type="compositionally biased region" description="Polar residues" evidence="1">
    <location>
        <begin position="11"/>
        <end position="60"/>
    </location>
</feature>
<evidence type="ECO:0000256" key="1">
    <source>
        <dbReference type="SAM" id="MobiDB-lite"/>
    </source>
</evidence>
<comment type="caution">
    <text evidence="2">The sequence shown here is derived from an EMBL/GenBank/DDBJ whole genome shotgun (WGS) entry which is preliminary data.</text>
</comment>
<dbReference type="Pfam" id="PF04081">
    <property type="entry name" value="DNA_pol_delta_4"/>
    <property type="match status" value="1"/>
</dbReference>